<name>D6PCS6_9BACT</name>
<protein>
    <recommendedName>
        <fullName evidence="3">Formyl-CoA transferase</fullName>
    </recommendedName>
</protein>
<organism evidence="2">
    <name type="scientific">uncultured marine bacterium MedDCM-OCT-S04-C191</name>
    <dbReference type="NCBI Taxonomy" id="743053"/>
    <lineage>
        <taxon>Bacteria</taxon>
        <taxon>environmental samples</taxon>
    </lineage>
</organism>
<dbReference type="InterPro" id="IPR023606">
    <property type="entry name" value="CoA-Trfase_III_dom_1_sf"/>
</dbReference>
<dbReference type="InterPro" id="IPR050483">
    <property type="entry name" value="CoA-transferase_III_domain"/>
</dbReference>
<dbReference type="Pfam" id="PF02515">
    <property type="entry name" value="CoA_transf_3"/>
    <property type="match status" value="1"/>
</dbReference>
<dbReference type="Gene3D" id="3.40.50.10540">
    <property type="entry name" value="Crotonobetainyl-coa:carnitine coa-transferase, domain 1"/>
    <property type="match status" value="1"/>
</dbReference>
<dbReference type="SUPFAM" id="SSF89796">
    <property type="entry name" value="CoA-transferase family III (CaiB/BaiF)"/>
    <property type="match status" value="1"/>
</dbReference>
<evidence type="ECO:0008006" key="3">
    <source>
        <dbReference type="Google" id="ProtNLM"/>
    </source>
</evidence>
<dbReference type="AlphaFoldDB" id="D6PCS6"/>
<dbReference type="PANTHER" id="PTHR48207">
    <property type="entry name" value="SUCCINATE--HYDROXYMETHYLGLUTARATE COA-TRANSFERASE"/>
    <property type="match status" value="1"/>
</dbReference>
<dbReference type="EMBL" id="GU942986">
    <property type="protein sequence ID" value="ADD93527.1"/>
    <property type="molecule type" value="Genomic_DNA"/>
</dbReference>
<dbReference type="PANTHER" id="PTHR48207:SF3">
    <property type="entry name" value="SUCCINATE--HYDROXYMETHYLGLUTARATE COA-TRANSFERASE"/>
    <property type="match status" value="1"/>
</dbReference>
<evidence type="ECO:0000256" key="1">
    <source>
        <dbReference type="ARBA" id="ARBA00022679"/>
    </source>
</evidence>
<evidence type="ECO:0000313" key="2">
    <source>
        <dbReference type="EMBL" id="ADD93527.1"/>
    </source>
</evidence>
<accession>D6PCS6</accession>
<keyword evidence="1" id="KW-0808">Transferase</keyword>
<proteinExistence type="predicted"/>
<dbReference type="InterPro" id="IPR003673">
    <property type="entry name" value="CoA-Trfase_fam_III"/>
</dbReference>
<dbReference type="GO" id="GO:0008410">
    <property type="term" value="F:CoA-transferase activity"/>
    <property type="evidence" value="ECO:0007669"/>
    <property type="project" value="TreeGrafter"/>
</dbReference>
<sequence length="83" mass="9831">MNTVPEVFEDPQIRHREMEISMDHPLTGDSKMKMIGNPIRYSETPVTYRNPPPMLGQHNREILKDWLELEDNEIERLSKNEVL</sequence>
<reference evidence="2" key="1">
    <citation type="journal article" date="2010" name="ISME J.">
        <title>Metagenome of the Mediterranean deep chlorophyll maximum studied by direct and fosmid library 454 pyrosequencing.</title>
        <authorList>
            <person name="Ghai R."/>
            <person name="Martin-Cuadrado A.B."/>
            <person name="Molto A.G."/>
            <person name="Heredia I.G."/>
            <person name="Cabrera R."/>
            <person name="Martin J."/>
            <person name="Verdu M."/>
            <person name="Deschamps P."/>
            <person name="Moreira D."/>
            <person name="Lopez-Garcia P."/>
            <person name="Mira A."/>
            <person name="Rodriguez-Valera F."/>
        </authorList>
    </citation>
    <scope>NUCLEOTIDE SEQUENCE</scope>
</reference>